<proteinExistence type="predicted"/>
<organism evidence="1 2">
    <name type="scientific">Lunatimonas lonarensis</name>
    <dbReference type="NCBI Taxonomy" id="1232681"/>
    <lineage>
        <taxon>Bacteria</taxon>
        <taxon>Pseudomonadati</taxon>
        <taxon>Bacteroidota</taxon>
        <taxon>Cytophagia</taxon>
        <taxon>Cytophagales</taxon>
        <taxon>Cyclobacteriaceae</taxon>
    </lineage>
</organism>
<dbReference type="Proteomes" id="UP000013909">
    <property type="component" value="Unassembled WGS sequence"/>
</dbReference>
<name>R7ZZ72_9BACT</name>
<protein>
    <submittedName>
        <fullName evidence="1">Uncharacterized protein</fullName>
    </submittedName>
</protein>
<dbReference type="AlphaFoldDB" id="R7ZZ72"/>
<comment type="caution">
    <text evidence="1">The sequence shown here is derived from an EMBL/GenBank/DDBJ whole genome shotgun (WGS) entry which is preliminary data.</text>
</comment>
<evidence type="ECO:0000313" key="1">
    <source>
        <dbReference type="EMBL" id="EON79354.1"/>
    </source>
</evidence>
<accession>R7ZZ72</accession>
<gene>
    <name evidence="1" type="ORF">ADIS_0156</name>
</gene>
<sequence>MLKQAKLDGIIQTNPGERVTPVKQEETKREFQEICRSIQQGIPMLPYNFPRELIFLLSASCWGTNH</sequence>
<keyword evidence="2" id="KW-1185">Reference proteome</keyword>
<dbReference type="EMBL" id="AQHR01000007">
    <property type="protein sequence ID" value="EON79354.1"/>
    <property type="molecule type" value="Genomic_DNA"/>
</dbReference>
<evidence type="ECO:0000313" key="2">
    <source>
        <dbReference type="Proteomes" id="UP000013909"/>
    </source>
</evidence>
<reference evidence="1 2" key="1">
    <citation type="submission" date="2013-02" db="EMBL/GenBank/DDBJ databases">
        <title>A novel strain isolated from Lonar lake, Maharashtra, India.</title>
        <authorList>
            <person name="Singh A."/>
        </authorList>
    </citation>
    <scope>NUCLEOTIDE SEQUENCE [LARGE SCALE GENOMIC DNA]</scope>
    <source>
        <strain evidence="1 2">AK24</strain>
    </source>
</reference>